<reference evidence="1" key="1">
    <citation type="submission" date="2020-08" db="EMBL/GenBank/DDBJ databases">
        <title>Multicomponent nature underlies the extraordinary mechanical properties of spider dragline silk.</title>
        <authorList>
            <person name="Kono N."/>
            <person name="Nakamura H."/>
            <person name="Mori M."/>
            <person name="Yoshida Y."/>
            <person name="Ohtoshi R."/>
            <person name="Malay A.D."/>
            <person name="Moran D.A.P."/>
            <person name="Tomita M."/>
            <person name="Numata K."/>
            <person name="Arakawa K."/>
        </authorList>
    </citation>
    <scope>NUCLEOTIDE SEQUENCE</scope>
</reference>
<dbReference type="EMBL" id="BMAW01101353">
    <property type="protein sequence ID" value="GFS99088.1"/>
    <property type="molecule type" value="Genomic_DNA"/>
</dbReference>
<dbReference type="AlphaFoldDB" id="A0A8X6TE48"/>
<evidence type="ECO:0000313" key="2">
    <source>
        <dbReference type="Proteomes" id="UP000887013"/>
    </source>
</evidence>
<proteinExistence type="predicted"/>
<accession>A0A8X6TE48</accession>
<sequence length="114" mass="13033">MFPVEDLFIQNHVTVICSMGCVKHEHIRKAYAFGRGHRPFLVSEGVTIDVKATRFEAVVFKLEPNSVKKSIQIRPRNPKAIGMIRINLHVAVEEKADRWNYFIKTAANCFVHLG</sequence>
<dbReference type="Proteomes" id="UP000887013">
    <property type="component" value="Unassembled WGS sequence"/>
</dbReference>
<evidence type="ECO:0000313" key="1">
    <source>
        <dbReference type="EMBL" id="GFS99088.1"/>
    </source>
</evidence>
<comment type="caution">
    <text evidence="1">The sequence shown here is derived from an EMBL/GenBank/DDBJ whole genome shotgun (WGS) entry which is preliminary data.</text>
</comment>
<keyword evidence="2" id="KW-1185">Reference proteome</keyword>
<protein>
    <submittedName>
        <fullName evidence="1">Uncharacterized protein</fullName>
    </submittedName>
</protein>
<name>A0A8X6TE48_NEPPI</name>
<gene>
    <name evidence="1" type="ORF">NPIL_239271</name>
</gene>
<organism evidence="1 2">
    <name type="scientific">Nephila pilipes</name>
    <name type="common">Giant wood spider</name>
    <name type="synonym">Nephila maculata</name>
    <dbReference type="NCBI Taxonomy" id="299642"/>
    <lineage>
        <taxon>Eukaryota</taxon>
        <taxon>Metazoa</taxon>
        <taxon>Ecdysozoa</taxon>
        <taxon>Arthropoda</taxon>
        <taxon>Chelicerata</taxon>
        <taxon>Arachnida</taxon>
        <taxon>Araneae</taxon>
        <taxon>Araneomorphae</taxon>
        <taxon>Entelegynae</taxon>
        <taxon>Araneoidea</taxon>
        <taxon>Nephilidae</taxon>
        <taxon>Nephila</taxon>
    </lineage>
</organism>